<evidence type="ECO:0000259" key="8">
    <source>
        <dbReference type="Pfam" id="PF02687"/>
    </source>
</evidence>
<keyword evidence="4 7" id="KW-1133">Transmembrane helix</keyword>
<feature type="transmembrane region" description="Helical" evidence="7">
    <location>
        <begin position="320"/>
        <end position="345"/>
    </location>
</feature>
<evidence type="ECO:0000256" key="3">
    <source>
        <dbReference type="ARBA" id="ARBA00022692"/>
    </source>
</evidence>
<reference evidence="10 11" key="1">
    <citation type="submission" date="2024-03" db="EMBL/GenBank/DDBJ databases">
        <title>Mouse gut bacterial collection (mGBC) of GemPharmatech.</title>
        <authorList>
            <person name="He Y."/>
            <person name="Dong L."/>
            <person name="Wu D."/>
            <person name="Gao X."/>
            <person name="Lin Z."/>
        </authorList>
    </citation>
    <scope>NUCLEOTIDE SEQUENCE [LARGE SCALE GENOMIC DNA]</scope>
    <source>
        <strain evidence="10 11">54-13</strain>
    </source>
</reference>
<protein>
    <submittedName>
        <fullName evidence="10">ABC transporter permease</fullName>
    </submittedName>
</protein>
<comment type="similarity">
    <text evidence="6">Belongs to the ABC-4 integral membrane protein family.</text>
</comment>
<dbReference type="EMBL" id="JBCLPP010000002">
    <property type="protein sequence ID" value="MEY8244117.1"/>
    <property type="molecule type" value="Genomic_DNA"/>
</dbReference>
<sequence>MLDLINEIWQTMSTNKLRTALTGMAVAWGIFMLIMLVGMAKGVSNSFSSSEFAKTSNVIMLWPGRASKPYKGLKEGRWIPLKERNLKEIEHDNPGKVVMAAPSVDGQSTIMSTERDYVSRSYSGVYPEAREQLVIDYGRFINEKDLAEQRKSIVLDYKTAEQLYADPTKAVGKSLNVGGVAFNVVGVYDHEWKTDIFIPYTTARALAGYNDDLGMIRVVTGNLKSEEDAETLEKSIRATLGRSNSHAADDNSAIWVWNRFESYLANQKVMNILNIVMWVIGLLTLITGIVGVSNIMFVSVRERTHEIGVRRAIGAKPRNILAQVIVESVSLTTIFGYIGILLGTVGTEILAHVFAGSDFIKDPTVNLSLAMQVTCVLIVSGALAGIFPAMRALKVRPVEALRTE</sequence>
<keyword evidence="5 7" id="KW-0472">Membrane</keyword>
<proteinExistence type="inferred from homology"/>
<evidence type="ECO:0000256" key="1">
    <source>
        <dbReference type="ARBA" id="ARBA00004651"/>
    </source>
</evidence>
<evidence type="ECO:0000256" key="7">
    <source>
        <dbReference type="SAM" id="Phobius"/>
    </source>
</evidence>
<dbReference type="Proteomes" id="UP001565200">
    <property type="component" value="Unassembled WGS sequence"/>
</dbReference>
<feature type="domain" description="MacB-like periplasmic core" evidence="9">
    <location>
        <begin position="19"/>
        <end position="238"/>
    </location>
</feature>
<keyword evidence="2" id="KW-1003">Cell membrane</keyword>
<dbReference type="PANTHER" id="PTHR30572">
    <property type="entry name" value="MEMBRANE COMPONENT OF TRANSPORTER-RELATED"/>
    <property type="match status" value="1"/>
</dbReference>
<evidence type="ECO:0000256" key="6">
    <source>
        <dbReference type="ARBA" id="ARBA00038076"/>
    </source>
</evidence>
<evidence type="ECO:0000259" key="9">
    <source>
        <dbReference type="Pfam" id="PF12704"/>
    </source>
</evidence>
<evidence type="ECO:0000256" key="5">
    <source>
        <dbReference type="ARBA" id="ARBA00023136"/>
    </source>
</evidence>
<evidence type="ECO:0000256" key="4">
    <source>
        <dbReference type="ARBA" id="ARBA00022989"/>
    </source>
</evidence>
<dbReference type="Pfam" id="PF02687">
    <property type="entry name" value="FtsX"/>
    <property type="match status" value="1"/>
</dbReference>
<evidence type="ECO:0000256" key="2">
    <source>
        <dbReference type="ARBA" id="ARBA00022475"/>
    </source>
</evidence>
<evidence type="ECO:0000313" key="10">
    <source>
        <dbReference type="EMBL" id="MEY8244117.1"/>
    </source>
</evidence>
<comment type="subcellular location">
    <subcellularLocation>
        <location evidence="1">Cell membrane</location>
        <topology evidence="1">Multi-pass membrane protein</topology>
    </subcellularLocation>
</comment>
<accession>A0ABV4CWQ0</accession>
<gene>
    <name evidence="10" type="ORF">AAK873_00635</name>
</gene>
<dbReference type="Pfam" id="PF12704">
    <property type="entry name" value="MacB_PCD"/>
    <property type="match status" value="1"/>
</dbReference>
<feature type="transmembrane region" description="Helical" evidence="7">
    <location>
        <begin position="20"/>
        <end position="40"/>
    </location>
</feature>
<organism evidence="10 11">
    <name type="scientific">Heminiphilus faecis</name>
    <dbReference type="NCBI Taxonomy" id="2601703"/>
    <lineage>
        <taxon>Bacteria</taxon>
        <taxon>Pseudomonadati</taxon>
        <taxon>Bacteroidota</taxon>
        <taxon>Bacteroidia</taxon>
        <taxon>Bacteroidales</taxon>
        <taxon>Muribaculaceae</taxon>
        <taxon>Heminiphilus</taxon>
    </lineage>
</organism>
<keyword evidence="11" id="KW-1185">Reference proteome</keyword>
<keyword evidence="3 7" id="KW-0812">Transmembrane</keyword>
<feature type="transmembrane region" description="Helical" evidence="7">
    <location>
        <begin position="275"/>
        <end position="300"/>
    </location>
</feature>
<dbReference type="RefSeq" id="WP_121699645.1">
    <property type="nucleotide sequence ID" value="NZ_JBCLPP010000002.1"/>
</dbReference>
<feature type="transmembrane region" description="Helical" evidence="7">
    <location>
        <begin position="365"/>
        <end position="387"/>
    </location>
</feature>
<dbReference type="InterPro" id="IPR025857">
    <property type="entry name" value="MacB_PCD"/>
</dbReference>
<dbReference type="InterPro" id="IPR003838">
    <property type="entry name" value="ABC3_permease_C"/>
</dbReference>
<name>A0ABV4CWQ0_9BACT</name>
<dbReference type="InterPro" id="IPR050250">
    <property type="entry name" value="Macrolide_Exporter_MacB"/>
</dbReference>
<evidence type="ECO:0000313" key="11">
    <source>
        <dbReference type="Proteomes" id="UP001565200"/>
    </source>
</evidence>
<comment type="caution">
    <text evidence="10">The sequence shown here is derived from an EMBL/GenBank/DDBJ whole genome shotgun (WGS) entry which is preliminary data.</text>
</comment>
<feature type="domain" description="ABC3 transporter permease C-terminal" evidence="8">
    <location>
        <begin position="279"/>
        <end position="395"/>
    </location>
</feature>
<dbReference type="PANTHER" id="PTHR30572:SF4">
    <property type="entry name" value="ABC TRANSPORTER PERMEASE YTRF"/>
    <property type="match status" value="1"/>
</dbReference>